<evidence type="ECO:0000256" key="9">
    <source>
        <dbReference type="ARBA" id="ARBA00022771"/>
    </source>
</evidence>
<evidence type="ECO:0000259" key="16">
    <source>
        <dbReference type="Pfam" id="PF13947"/>
    </source>
</evidence>
<keyword evidence="8 15" id="KW-0732">Signal</keyword>
<evidence type="ECO:0000313" key="18">
    <source>
        <dbReference type="RefSeq" id="XP_056689660.1"/>
    </source>
</evidence>
<dbReference type="PANTHER" id="PTHR46279">
    <property type="entry name" value="RING/U-BOX SUPERFAMILY PROTEIN"/>
    <property type="match status" value="1"/>
</dbReference>
<dbReference type="GeneID" id="130464218"/>
<dbReference type="EC" id="2.3.2.27" evidence="4"/>
<dbReference type="RefSeq" id="XP_056689660.1">
    <property type="nucleotide sequence ID" value="XM_056833682.1"/>
</dbReference>
<dbReference type="Proteomes" id="UP000813463">
    <property type="component" value="Chromosome 6"/>
</dbReference>
<keyword evidence="7" id="KW-0479">Metal-binding</keyword>
<gene>
    <name evidence="18" type="primary">LOC130464218</name>
</gene>
<evidence type="ECO:0000256" key="2">
    <source>
        <dbReference type="ARBA" id="ARBA00004167"/>
    </source>
</evidence>
<evidence type="ECO:0000256" key="7">
    <source>
        <dbReference type="ARBA" id="ARBA00022723"/>
    </source>
</evidence>
<comment type="similarity">
    <text evidence="14">Belongs to the RING-type zinc finger family. ATL subfamily.</text>
</comment>
<dbReference type="PANTHER" id="PTHR46279:SF31">
    <property type="entry name" value="RING-H2 FINGER PROTEIN ATL20-LIKE ISOFORM X1"/>
    <property type="match status" value="1"/>
</dbReference>
<evidence type="ECO:0000256" key="6">
    <source>
        <dbReference type="ARBA" id="ARBA00022692"/>
    </source>
</evidence>
<keyword evidence="17" id="KW-1185">Reference proteome</keyword>
<keyword evidence="9" id="KW-0863">Zinc-finger</keyword>
<feature type="domain" description="Wall-associated receptor kinase galacturonan-binding" evidence="16">
    <location>
        <begin position="27"/>
        <end position="94"/>
    </location>
</feature>
<evidence type="ECO:0000313" key="17">
    <source>
        <dbReference type="Proteomes" id="UP000813463"/>
    </source>
</evidence>
<dbReference type="InterPro" id="IPR046948">
    <property type="entry name" value="ATL20-22-like"/>
</dbReference>
<evidence type="ECO:0000256" key="15">
    <source>
        <dbReference type="SAM" id="SignalP"/>
    </source>
</evidence>
<name>A0ABM3R211_SPIOL</name>
<evidence type="ECO:0000256" key="13">
    <source>
        <dbReference type="ARBA" id="ARBA00023136"/>
    </source>
</evidence>
<reference evidence="17" key="1">
    <citation type="journal article" date="2021" name="Nat. Commun.">
        <title>Genomic analyses provide insights into spinach domestication and the genetic basis of agronomic traits.</title>
        <authorList>
            <person name="Cai X."/>
            <person name="Sun X."/>
            <person name="Xu C."/>
            <person name="Sun H."/>
            <person name="Wang X."/>
            <person name="Ge C."/>
            <person name="Zhang Z."/>
            <person name="Wang Q."/>
            <person name="Fei Z."/>
            <person name="Jiao C."/>
            <person name="Wang Q."/>
        </authorList>
    </citation>
    <scope>NUCLEOTIDE SEQUENCE [LARGE SCALE GENOMIC DNA]</scope>
    <source>
        <strain evidence="17">cv. Varoflay</strain>
    </source>
</reference>
<comment type="pathway">
    <text evidence="3">Protein modification; protein ubiquitination.</text>
</comment>
<evidence type="ECO:0000256" key="11">
    <source>
        <dbReference type="ARBA" id="ARBA00022833"/>
    </source>
</evidence>
<accession>A0ABM3R211</accession>
<keyword evidence="13" id="KW-0472">Membrane</keyword>
<evidence type="ECO:0000256" key="3">
    <source>
        <dbReference type="ARBA" id="ARBA00004906"/>
    </source>
</evidence>
<organism evidence="17 18">
    <name type="scientific">Spinacia oleracea</name>
    <name type="common">Spinach</name>
    <dbReference type="NCBI Taxonomy" id="3562"/>
    <lineage>
        <taxon>Eukaryota</taxon>
        <taxon>Viridiplantae</taxon>
        <taxon>Streptophyta</taxon>
        <taxon>Embryophyta</taxon>
        <taxon>Tracheophyta</taxon>
        <taxon>Spermatophyta</taxon>
        <taxon>Magnoliopsida</taxon>
        <taxon>eudicotyledons</taxon>
        <taxon>Gunneridae</taxon>
        <taxon>Pentapetalae</taxon>
        <taxon>Caryophyllales</taxon>
        <taxon>Chenopodiaceae</taxon>
        <taxon>Chenopodioideae</taxon>
        <taxon>Anserineae</taxon>
        <taxon>Spinacia</taxon>
    </lineage>
</organism>
<reference evidence="18" key="2">
    <citation type="submission" date="2025-08" db="UniProtKB">
        <authorList>
            <consortium name="RefSeq"/>
        </authorList>
    </citation>
    <scope>IDENTIFICATION</scope>
    <source>
        <tissue evidence="18">Leaf</tissue>
    </source>
</reference>
<dbReference type="InterPro" id="IPR025287">
    <property type="entry name" value="WAK_GUB"/>
</dbReference>
<evidence type="ECO:0000256" key="8">
    <source>
        <dbReference type="ARBA" id="ARBA00022729"/>
    </source>
</evidence>
<sequence length="226" mass="25858">MHGIPLLFSILTLNLLFTQHLQAVELCSPFYCNQNVNDPIQFPFWVPENQTARCGFPWFGLTCNSDGQTLFPLGDAGHLIVGEISYLDQILLLSDPNRCIPKRVLELNHRWPDSFRFYPYGSPYTFLNCSRTNGTTLDMSMFPGDTSVVSCMSGGNYTVVAAFGRAAEEKMLEREGEWKCEMIDRVNAAFWWPEKQYGYGYDYRNGYYPMDLSNVYLQGSNTRPLC</sequence>
<comment type="catalytic activity">
    <reaction evidence="1">
        <text>S-ubiquitinyl-[E2 ubiquitin-conjugating enzyme]-L-cysteine + [acceptor protein]-L-lysine = [E2 ubiquitin-conjugating enzyme]-L-cysteine + N(6)-ubiquitinyl-[acceptor protein]-L-lysine.</text>
        <dbReference type="EC" id="2.3.2.27"/>
    </reaction>
</comment>
<keyword evidence="10" id="KW-0833">Ubl conjugation pathway</keyword>
<evidence type="ECO:0000256" key="4">
    <source>
        <dbReference type="ARBA" id="ARBA00012483"/>
    </source>
</evidence>
<evidence type="ECO:0000256" key="10">
    <source>
        <dbReference type="ARBA" id="ARBA00022786"/>
    </source>
</evidence>
<dbReference type="Pfam" id="PF13947">
    <property type="entry name" value="GUB_WAK_bind"/>
    <property type="match status" value="1"/>
</dbReference>
<feature type="chain" id="PRO_5046175747" description="RING-type E3 ubiquitin transferase" evidence="15">
    <location>
        <begin position="24"/>
        <end position="226"/>
    </location>
</feature>
<keyword evidence="12" id="KW-1133">Transmembrane helix</keyword>
<evidence type="ECO:0000256" key="5">
    <source>
        <dbReference type="ARBA" id="ARBA00022679"/>
    </source>
</evidence>
<keyword evidence="5" id="KW-0808">Transferase</keyword>
<protein>
    <recommendedName>
        <fullName evidence="4">RING-type E3 ubiquitin transferase</fullName>
        <ecNumber evidence="4">2.3.2.27</ecNumber>
    </recommendedName>
</protein>
<feature type="signal peptide" evidence="15">
    <location>
        <begin position="1"/>
        <end position="23"/>
    </location>
</feature>
<evidence type="ECO:0000256" key="12">
    <source>
        <dbReference type="ARBA" id="ARBA00022989"/>
    </source>
</evidence>
<comment type="subcellular location">
    <subcellularLocation>
        <location evidence="2">Membrane</location>
        <topology evidence="2">Single-pass membrane protein</topology>
    </subcellularLocation>
</comment>
<evidence type="ECO:0000256" key="1">
    <source>
        <dbReference type="ARBA" id="ARBA00000900"/>
    </source>
</evidence>
<keyword evidence="6" id="KW-0812">Transmembrane</keyword>
<keyword evidence="11" id="KW-0862">Zinc</keyword>
<proteinExistence type="inferred from homology"/>
<evidence type="ECO:0000256" key="14">
    <source>
        <dbReference type="ARBA" id="ARBA00024209"/>
    </source>
</evidence>